<accession>W4J8V8</accession>
<keyword evidence="1" id="KW-0472">Membrane</keyword>
<dbReference type="Proteomes" id="UP000019103">
    <property type="component" value="Unassembled WGS sequence"/>
</dbReference>
<evidence type="ECO:0008006" key="4">
    <source>
        <dbReference type="Google" id="ProtNLM"/>
    </source>
</evidence>
<evidence type="ECO:0000313" key="2">
    <source>
        <dbReference type="EMBL" id="ETW57997.1"/>
    </source>
</evidence>
<feature type="transmembrane region" description="Helical" evidence="1">
    <location>
        <begin position="141"/>
        <end position="166"/>
    </location>
</feature>
<keyword evidence="1" id="KW-1133">Transmembrane helix</keyword>
<keyword evidence="1" id="KW-0812">Transmembrane</keyword>
<name>W4J8V8_PLAFP</name>
<organism evidence="2 3">
    <name type="scientific">Plasmodium falciparum (isolate Palo Alto / Uganda)</name>
    <dbReference type="NCBI Taxonomy" id="57270"/>
    <lineage>
        <taxon>Eukaryota</taxon>
        <taxon>Sar</taxon>
        <taxon>Alveolata</taxon>
        <taxon>Apicomplexa</taxon>
        <taxon>Aconoidasida</taxon>
        <taxon>Haemosporida</taxon>
        <taxon>Plasmodiidae</taxon>
        <taxon>Plasmodium</taxon>
        <taxon>Plasmodium (Laverania)</taxon>
    </lineage>
</organism>
<dbReference type="Pfam" id="PF02009">
    <property type="entry name" value="RIFIN"/>
    <property type="match status" value="1"/>
</dbReference>
<reference evidence="2 3" key="1">
    <citation type="submission" date="2013-02" db="EMBL/GenBank/DDBJ databases">
        <title>The Genome Annotation of Plasmodium falciparum Palo Alto/Uganda.</title>
        <authorList>
            <consortium name="The Broad Institute Genome Sequencing Platform"/>
            <consortium name="The Broad Institute Genome Sequencing Center for Infectious Disease"/>
            <person name="Neafsey D."/>
            <person name="Hoffman S."/>
            <person name="Volkman S."/>
            <person name="Rosenthal P."/>
            <person name="Walker B."/>
            <person name="Young S.K."/>
            <person name="Zeng Q."/>
            <person name="Gargeya S."/>
            <person name="Fitzgerald M."/>
            <person name="Haas B."/>
            <person name="Abouelleil A."/>
            <person name="Allen A.W."/>
            <person name="Alvarado L."/>
            <person name="Arachchi H.M."/>
            <person name="Berlin A.M."/>
            <person name="Chapman S.B."/>
            <person name="Gainer-Dewar J."/>
            <person name="Goldberg J."/>
            <person name="Griggs A."/>
            <person name="Gujja S."/>
            <person name="Hansen M."/>
            <person name="Howarth C."/>
            <person name="Imamovic A."/>
            <person name="Ireland A."/>
            <person name="Larimer J."/>
            <person name="McCowan C."/>
            <person name="Murphy C."/>
            <person name="Pearson M."/>
            <person name="Poon T.W."/>
            <person name="Priest M."/>
            <person name="Roberts A."/>
            <person name="Saif S."/>
            <person name="Shea T."/>
            <person name="Sisk P."/>
            <person name="Sykes S."/>
            <person name="Wortman J."/>
            <person name="Nusbaum C."/>
            <person name="Birren B."/>
        </authorList>
    </citation>
    <scope>NUCLEOTIDE SEQUENCE [LARGE SCALE GENOMIC DNA]</scope>
    <source>
        <strain evidence="2 3">Palo Alto/Uganda</strain>
    </source>
</reference>
<dbReference type="OMA" id="HNVYSHY"/>
<reference evidence="2 3" key="2">
    <citation type="submission" date="2013-02" db="EMBL/GenBank/DDBJ databases">
        <title>The Genome Sequence of Plasmodium falciparum Palo Alto/Uganda.</title>
        <authorList>
            <consortium name="The Broad Institute Genome Sequencing Platform"/>
            <consortium name="The Broad Institute Genome Sequencing Center for Infectious Disease"/>
            <person name="Neafsey D."/>
            <person name="Cheeseman I."/>
            <person name="Volkman S."/>
            <person name="Adams J."/>
            <person name="Walker B."/>
            <person name="Young S.K."/>
            <person name="Zeng Q."/>
            <person name="Gargeya S."/>
            <person name="Fitzgerald M."/>
            <person name="Haas B."/>
            <person name="Abouelleil A."/>
            <person name="Alvarado L."/>
            <person name="Arachchi H.M."/>
            <person name="Berlin A.M."/>
            <person name="Chapman S.B."/>
            <person name="Dewar J."/>
            <person name="Goldberg J."/>
            <person name="Griggs A."/>
            <person name="Gujja S."/>
            <person name="Hansen M."/>
            <person name="Howarth C."/>
            <person name="Imamovic A."/>
            <person name="Larimer J."/>
            <person name="McCowan C."/>
            <person name="Murphy C."/>
            <person name="Neiman D."/>
            <person name="Pearson M."/>
            <person name="Priest M."/>
            <person name="Roberts A."/>
            <person name="Saif S."/>
            <person name="Shea T."/>
            <person name="Sisk P."/>
            <person name="Sykes S."/>
            <person name="Wortman J."/>
            <person name="Nusbaum C."/>
            <person name="Birren B."/>
        </authorList>
    </citation>
    <scope>NUCLEOTIDE SEQUENCE [LARGE SCALE GENOMIC DNA]</scope>
    <source>
        <strain evidence="2 3">Palo Alto/Uganda</strain>
    </source>
</reference>
<evidence type="ECO:0000313" key="3">
    <source>
        <dbReference type="Proteomes" id="UP000019103"/>
    </source>
</evidence>
<sequence length="186" mass="20674">MSAGDIAGVNALIDQLHTLGIYFVDHKPLKTIIDVTNYMNVSVINHNVYSHYITSCTSSFVNGKLVGTFNTSDPFCKFVHSNHLDNLPRNLAKTIIKEKVKEAVAEGTQAADVVAEATADEVTKAAIETSKKAIDAATTTYYTPIIASIVAIVLIVLIMVIIYKILRYRRKKKMKKKLQYIKLLEE</sequence>
<dbReference type="InterPro" id="IPR006373">
    <property type="entry name" value="VSA_Rifin"/>
</dbReference>
<evidence type="ECO:0000256" key="1">
    <source>
        <dbReference type="SAM" id="Phobius"/>
    </source>
</evidence>
<dbReference type="AlphaFoldDB" id="W4J8V8"/>
<dbReference type="EMBL" id="KI927238">
    <property type="protein sequence ID" value="ETW57997.1"/>
    <property type="molecule type" value="Genomic_DNA"/>
</dbReference>
<gene>
    <name evidence="2" type="ORF">PFUGPA_00006</name>
</gene>
<protein>
    <recommendedName>
        <fullName evidence="4">Rifin</fullName>
    </recommendedName>
</protein>
<proteinExistence type="predicted"/>